<dbReference type="AlphaFoldDB" id="A3DLE0"/>
<dbReference type="OrthoDB" id="359411at2157"/>
<name>A3DLE0_STAMF</name>
<evidence type="ECO:0008006" key="3">
    <source>
        <dbReference type="Google" id="ProtNLM"/>
    </source>
</evidence>
<gene>
    <name evidence="1" type="ordered locus">Smar_0338</name>
</gene>
<dbReference type="EMBL" id="CP000575">
    <property type="protein sequence ID" value="ABN69450.1"/>
    <property type="molecule type" value="Genomic_DNA"/>
</dbReference>
<evidence type="ECO:0000313" key="2">
    <source>
        <dbReference type="Proteomes" id="UP000000254"/>
    </source>
</evidence>
<dbReference type="RefSeq" id="WP_011838641.1">
    <property type="nucleotide sequence ID" value="NC_009033.1"/>
</dbReference>
<keyword evidence="2" id="KW-1185">Reference proteome</keyword>
<sequence length="76" mass="9115">MEDEKRIKYTTVSIPITLYNRIKKLIENTGFTSVSQYVTYVLREVVAAHEEEKYEEPFTEEDKQKIIEKLRRLGYI</sequence>
<dbReference type="GO" id="GO:0006355">
    <property type="term" value="P:regulation of DNA-templated transcription"/>
    <property type="evidence" value="ECO:0007669"/>
    <property type="project" value="InterPro"/>
</dbReference>
<accession>A3DLE0</accession>
<dbReference type="KEGG" id="smr:Smar_0338"/>
<organism evidence="1 2">
    <name type="scientific">Staphylothermus marinus (strain ATCC 43588 / DSM 3639 / JCM 9404 / F1)</name>
    <dbReference type="NCBI Taxonomy" id="399550"/>
    <lineage>
        <taxon>Archaea</taxon>
        <taxon>Thermoproteota</taxon>
        <taxon>Thermoprotei</taxon>
        <taxon>Desulfurococcales</taxon>
        <taxon>Desulfurococcaceae</taxon>
        <taxon>Staphylothermus</taxon>
    </lineage>
</organism>
<dbReference type="STRING" id="399550.Smar_0338"/>
<dbReference type="GeneID" id="4907145"/>
<evidence type="ECO:0000313" key="1">
    <source>
        <dbReference type="EMBL" id="ABN69450.1"/>
    </source>
</evidence>
<dbReference type="SUPFAM" id="SSF47598">
    <property type="entry name" value="Ribbon-helix-helix"/>
    <property type="match status" value="1"/>
</dbReference>
<dbReference type="eggNOG" id="arCOG02836">
    <property type="taxonomic scope" value="Archaea"/>
</dbReference>
<reference evidence="2" key="1">
    <citation type="journal article" date="2009" name="BMC Genomics">
        <title>The complete genome sequence of Staphylothermus marinus reveals differences in sulfur metabolism among heterotrophic Crenarchaeota.</title>
        <authorList>
            <person name="Anderson I.J."/>
            <person name="Dharmarajan L."/>
            <person name="Rodriguez J."/>
            <person name="Hooper S."/>
            <person name="Porat I."/>
            <person name="Ulrich L.E."/>
            <person name="Elkins J.G."/>
            <person name="Mavromatis K."/>
            <person name="Sun H."/>
            <person name="Land M."/>
            <person name="Lapidus A."/>
            <person name="Lucas S."/>
            <person name="Barry K."/>
            <person name="Huber H."/>
            <person name="Zhulin I.B."/>
            <person name="Whitman W.B."/>
            <person name="Mukhopadhyay B."/>
            <person name="Woese C."/>
            <person name="Bristow J."/>
            <person name="Kyrpides N."/>
        </authorList>
    </citation>
    <scope>NUCLEOTIDE SEQUENCE [LARGE SCALE GENOMIC DNA]</scope>
    <source>
        <strain evidence="2">ATCC 43588 / DSM 3639 / JCM 9404 / F1</strain>
    </source>
</reference>
<dbReference type="HOGENOM" id="CLU_194986_0_0_2"/>
<protein>
    <recommendedName>
        <fullName evidence="3">CopG family transcriptional regulator</fullName>
    </recommendedName>
</protein>
<reference evidence="1 2" key="2">
    <citation type="journal article" date="2009" name="Stand. Genomic Sci.">
        <title>Complete genome sequence of Staphylothermus marinus Stetter and Fiala 1986 type strain F1.</title>
        <authorList>
            <person name="Anderson I.J."/>
            <person name="Sun H."/>
            <person name="Lapidus A."/>
            <person name="Copeland A."/>
            <person name="Glavina Del Rio T."/>
            <person name="Tice H."/>
            <person name="Dalin E."/>
            <person name="Lucas S."/>
            <person name="Barry K."/>
            <person name="Land M."/>
            <person name="Richardson P."/>
            <person name="Huber H."/>
            <person name="Kyrpides N.C."/>
        </authorList>
    </citation>
    <scope>NUCLEOTIDE SEQUENCE [LARGE SCALE GENOMIC DNA]</scope>
    <source>
        <strain evidence="2">ATCC 43588 / DSM 3639 / JCM 9404 / F1</strain>
    </source>
</reference>
<proteinExistence type="predicted"/>
<dbReference type="Proteomes" id="UP000000254">
    <property type="component" value="Chromosome"/>
</dbReference>
<dbReference type="InterPro" id="IPR010985">
    <property type="entry name" value="Ribbon_hlx_hlx"/>
</dbReference>